<dbReference type="InterPro" id="IPR037522">
    <property type="entry name" value="HD_GYP_dom"/>
</dbReference>
<evidence type="ECO:0000313" key="2">
    <source>
        <dbReference type="EMBL" id="KUQ82482.1"/>
    </source>
</evidence>
<evidence type="ECO:0000259" key="1">
    <source>
        <dbReference type="PROSITE" id="PS51832"/>
    </source>
</evidence>
<feature type="domain" description="HD-GYP" evidence="1">
    <location>
        <begin position="178"/>
        <end position="374"/>
    </location>
</feature>
<dbReference type="Gene3D" id="1.10.3210.10">
    <property type="entry name" value="Hypothetical protein af1432"/>
    <property type="match status" value="1"/>
</dbReference>
<dbReference type="PROSITE" id="PS51832">
    <property type="entry name" value="HD_GYP"/>
    <property type="match status" value="1"/>
</dbReference>
<dbReference type="EMBL" id="LRCR01000025">
    <property type="protein sequence ID" value="KUQ82482.1"/>
    <property type="molecule type" value="Genomic_DNA"/>
</dbReference>
<comment type="caution">
    <text evidence="2">The sequence shown here is derived from an EMBL/GenBank/DDBJ whole genome shotgun (WGS) entry which is preliminary data.</text>
</comment>
<gene>
    <name evidence="2" type="ORF">AWI28_19100</name>
</gene>
<dbReference type="CDD" id="cd00077">
    <property type="entry name" value="HDc"/>
    <property type="match status" value="1"/>
</dbReference>
<organism evidence="2 3">
    <name type="scientific">Enterobacter genomosp. O</name>
    <dbReference type="NCBI Taxonomy" id="2364150"/>
    <lineage>
        <taxon>Bacteria</taxon>
        <taxon>Pseudomonadati</taxon>
        <taxon>Pseudomonadota</taxon>
        <taxon>Gammaproteobacteria</taxon>
        <taxon>Enterobacterales</taxon>
        <taxon>Enterobacteriaceae</taxon>
        <taxon>Enterobacter</taxon>
        <taxon>Enterobacter cloacae complex</taxon>
        <taxon>Enterobacter cloacae complex clade O</taxon>
    </lineage>
</organism>
<dbReference type="Pfam" id="PF13487">
    <property type="entry name" value="HD_5"/>
    <property type="match status" value="1"/>
</dbReference>
<accession>A0A0X4ELA7</accession>
<sequence length="389" mass="42806">MNIALTDFLTGFSRALDLLTPESGNRGLRRAFIAMTLLRQQGASESVQERVYVAALLYELGSKRSWGLSDCQKSFSQVSIISDSTPLIFEKNEPHTHCRLLDLVDNFDLLTLNEHHPGQYPGSAIETLCDSIGSRYSLDDILSLRELEYCPDIWEKLASPNLLNDVRAMSPFSSRTLTEDDLNQLASFIARIVDLHCRHSVPYSPLVAKYCVKLARMYGFSQSGITELRLAGLLHGIGRLALPAGPLTKSCALPADAMAYLKAYPMTTREILSSIPGMFRTGMIASSPHEQPDGKGLPEGLYGTQLDLSARIISVACDYVSLRVNCNGRSPCSTADALSQMQIKAAAGSLDPDVVNALRMVIKYEEMNADKSITFDELLEGINNVKDYI</sequence>
<dbReference type="InterPro" id="IPR052020">
    <property type="entry name" value="Cyclic_di-GMP/3'3'-cGAMP_PDE"/>
</dbReference>
<dbReference type="PANTHER" id="PTHR45228">
    <property type="entry name" value="CYCLIC DI-GMP PHOSPHODIESTERASE TM_0186-RELATED"/>
    <property type="match status" value="1"/>
</dbReference>
<dbReference type="InterPro" id="IPR003607">
    <property type="entry name" value="HD/PDEase_dom"/>
</dbReference>
<dbReference type="SUPFAM" id="SSF109604">
    <property type="entry name" value="HD-domain/PDEase-like"/>
    <property type="match status" value="1"/>
</dbReference>
<dbReference type="GO" id="GO:0008081">
    <property type="term" value="F:phosphoric diester hydrolase activity"/>
    <property type="evidence" value="ECO:0007669"/>
    <property type="project" value="UniProtKB-ARBA"/>
</dbReference>
<name>A0A0X4ELA7_9ENTR</name>
<dbReference type="Proteomes" id="UP000064715">
    <property type="component" value="Unassembled WGS sequence"/>
</dbReference>
<dbReference type="AlphaFoldDB" id="A0A0X4ELA7"/>
<dbReference type="RefSeq" id="WP_145975127.1">
    <property type="nucleotide sequence ID" value="NZ_LRCR01000025.1"/>
</dbReference>
<evidence type="ECO:0000313" key="3">
    <source>
        <dbReference type="Proteomes" id="UP000064715"/>
    </source>
</evidence>
<protein>
    <recommendedName>
        <fullName evidence="1">HD-GYP domain-containing protein</fullName>
    </recommendedName>
</protein>
<dbReference type="OrthoDB" id="9764808at2"/>
<keyword evidence="3" id="KW-1185">Reference proteome</keyword>
<proteinExistence type="predicted"/>
<reference evidence="3" key="1">
    <citation type="submission" date="2016-01" db="EMBL/GenBank/DDBJ databases">
        <title>WGS of SAMN04407783.</title>
        <authorList>
            <person name="Adams M."/>
            <person name="Sutton G."/>
            <person name="Nelson K."/>
            <person name="Thaden J."/>
            <person name="Fowler V."/>
            <person name="Mccorrison J."/>
            <person name="Sanka R."/>
            <person name="Brinkac L."/>
            <person name="Nierman W."/>
        </authorList>
    </citation>
    <scope>NUCLEOTIDE SEQUENCE [LARGE SCALE GENOMIC DNA]</scope>
    <source>
        <strain evidence="3">GN04363</strain>
    </source>
</reference>